<evidence type="ECO:0000313" key="1">
    <source>
        <dbReference type="EMBL" id="AIF83134.1"/>
    </source>
</evidence>
<dbReference type="RefSeq" id="WP_148699957.1">
    <property type="nucleotide sequence ID" value="NZ_CP007174.1"/>
</dbReference>
<dbReference type="eggNOG" id="arCOG10358">
    <property type="taxonomic scope" value="Archaea"/>
</dbReference>
<accession>A0A075MV19</accession>
<evidence type="ECO:0000313" key="2">
    <source>
        <dbReference type="Proteomes" id="UP000028194"/>
    </source>
</evidence>
<proteinExistence type="predicted"/>
<dbReference type="AlphaFoldDB" id="A0A075MV19"/>
<keyword evidence="2" id="KW-1185">Reference proteome</keyword>
<dbReference type="OrthoDB" id="12289at2157"/>
<dbReference type="Proteomes" id="UP000028194">
    <property type="component" value="Chromosome"/>
</dbReference>
<dbReference type="EMBL" id="CP007174">
    <property type="protein sequence ID" value="AIF83134.1"/>
    <property type="molecule type" value="Genomic_DNA"/>
</dbReference>
<dbReference type="GeneID" id="41596881"/>
<name>A0A075MV19_9ARCH</name>
<sequence>MAYAKVGKVVPLALLAMLAGSIATIAGPAIMTTKAFAHTDKPVDFVTNIEYIRGHLEKAIENKKAGNNTLAIAHAGHPVAEVYTLIKADIQGDDAALDTKLEGDLNTLFEQIGKNMTAADVEAKVADINASLDSAVTKVVGNDSNSTTLWAQVAMGLLSTSVEEYNEGVANGTIMQMVEYQDANAFIHRAEVIFGKIKPSMPEHEAEEATELFAELHSLSSANADSEKIETVIGGINNEITEGFKLGGAAVDSEKAGFAANVEMIKGHMSQAVKNVLNNNYELAAAHAGHPIAEHYALLKTELGEHNKALDGDLETALKGFAANIKNMSAVDTKAQVVKITRMLNTATADVVTGDTWADFKFRAAVTNTLLSTVQEEYAEAIQGGKIAQMVEYQDAEAFAARANVLFRTIQAQLPAHEAEEAKEILANLKTSMKNAQEPAAINTLVQGAIHEIQEGAGIQAVTAHETTPAEFIAKIRTLLGELKEEYAAGNYTKADSLAVEAYLDNFEHVEGPLVDAGQKGLMEEIEQLMRVQLREKISDKVPADQINAHIATILDKLAQAEKALA</sequence>
<dbReference type="HOGENOM" id="CLU_023082_0_0_2"/>
<dbReference type="STRING" id="1459636.NTE_01061"/>
<gene>
    <name evidence="1" type="ORF">NTE_01061</name>
</gene>
<protein>
    <submittedName>
        <fullName evidence="1">Uncharacterized protein</fullName>
    </submittedName>
</protein>
<organism evidence="1 2">
    <name type="scientific">Candidatus Nitrososphaera evergladensis SR1</name>
    <dbReference type="NCBI Taxonomy" id="1459636"/>
    <lineage>
        <taxon>Archaea</taxon>
        <taxon>Nitrososphaerota</taxon>
        <taxon>Nitrososphaeria</taxon>
        <taxon>Nitrososphaerales</taxon>
        <taxon>Nitrososphaeraceae</taxon>
        <taxon>Nitrososphaera</taxon>
    </lineage>
</organism>
<dbReference type="KEGG" id="nev:NTE_01061"/>
<reference evidence="1 2" key="1">
    <citation type="journal article" date="2014" name="PLoS ONE">
        <title>Genome Sequence of Candidatus Nitrososphaera evergladensis from Group I.1b Enriched from Everglades Soil Reveals Novel Genomic Features of the Ammonia-Oxidizing Archaea.</title>
        <authorList>
            <person name="Zhalnina K.V."/>
            <person name="Dias R."/>
            <person name="Leonard M.T."/>
            <person name="Dorr de Quadros P."/>
            <person name="Camargo F.A."/>
            <person name="Drew J.C."/>
            <person name="Farmerie W.G."/>
            <person name="Daroub S.H."/>
            <person name="Triplett E.W."/>
        </authorList>
    </citation>
    <scope>NUCLEOTIDE SEQUENCE [LARGE SCALE GENOMIC DNA]</scope>
    <source>
        <strain evidence="1 2">SR1</strain>
    </source>
</reference>